<dbReference type="InterPro" id="IPR001789">
    <property type="entry name" value="Sig_transdc_resp-reg_receiver"/>
</dbReference>
<dbReference type="EMBL" id="LDJX01000005">
    <property type="protein sequence ID" value="KPM31262.1"/>
    <property type="molecule type" value="Genomic_DNA"/>
</dbReference>
<evidence type="ECO:0000313" key="4">
    <source>
        <dbReference type="Proteomes" id="UP000050280"/>
    </source>
</evidence>
<protein>
    <submittedName>
        <fullName evidence="3">Response regulator GacA</fullName>
    </submittedName>
</protein>
<evidence type="ECO:0000259" key="2">
    <source>
        <dbReference type="PROSITE" id="PS50110"/>
    </source>
</evidence>
<dbReference type="PROSITE" id="PS50110">
    <property type="entry name" value="RESPONSE_REGULATORY"/>
    <property type="match status" value="1"/>
</dbReference>
<dbReference type="AlphaFoldDB" id="A0A0P7AY42"/>
<dbReference type="STRING" id="1300341.I595_2527"/>
<evidence type="ECO:0000313" key="3">
    <source>
        <dbReference type="EMBL" id="KPM31262.1"/>
    </source>
</evidence>
<keyword evidence="1" id="KW-0597">Phosphoprotein</keyword>
<organism evidence="3 4">
    <name type="scientific">Croceitalea dokdonensis DOKDO 023</name>
    <dbReference type="NCBI Taxonomy" id="1300341"/>
    <lineage>
        <taxon>Bacteria</taxon>
        <taxon>Pseudomonadati</taxon>
        <taxon>Bacteroidota</taxon>
        <taxon>Flavobacteriia</taxon>
        <taxon>Flavobacteriales</taxon>
        <taxon>Flavobacteriaceae</taxon>
        <taxon>Croceitalea</taxon>
    </lineage>
</organism>
<dbReference type="Proteomes" id="UP000050280">
    <property type="component" value="Unassembled WGS sequence"/>
</dbReference>
<feature type="modified residue" description="4-aspartylphosphate" evidence="1">
    <location>
        <position position="60"/>
    </location>
</feature>
<dbReference type="OrthoDB" id="659223at2"/>
<feature type="domain" description="Response regulatory" evidence="2">
    <location>
        <begin position="4"/>
        <end position="133"/>
    </location>
</feature>
<gene>
    <name evidence="3" type="ORF">I595_2527</name>
</gene>
<dbReference type="InterPro" id="IPR011006">
    <property type="entry name" value="CheY-like_superfamily"/>
</dbReference>
<dbReference type="Gene3D" id="3.40.50.2300">
    <property type="match status" value="1"/>
</dbReference>
<comment type="caution">
    <text evidence="3">The sequence shown here is derived from an EMBL/GenBank/DDBJ whole genome shotgun (WGS) entry which is preliminary data.</text>
</comment>
<name>A0A0P7AY42_9FLAO</name>
<dbReference type="GO" id="GO:0000160">
    <property type="term" value="P:phosphorelay signal transduction system"/>
    <property type="evidence" value="ECO:0007669"/>
    <property type="project" value="InterPro"/>
</dbReference>
<accession>A0A0P7AY42</accession>
<reference evidence="3 4" key="1">
    <citation type="submission" date="2015-09" db="EMBL/GenBank/DDBJ databases">
        <title>Genome sequence of the marine flavobacterium Croceitalea dokdonensis DOKDO 023 that contains proton- and sodium-pumping rhodopsins.</title>
        <authorList>
            <person name="Kwon S.-K."/>
            <person name="Lee H.K."/>
            <person name="Kwak M.-J."/>
            <person name="Kim J.F."/>
        </authorList>
    </citation>
    <scope>NUCLEOTIDE SEQUENCE [LARGE SCALE GENOMIC DNA]</scope>
    <source>
        <strain evidence="3 4">DOKDO 023</strain>
    </source>
</reference>
<proteinExistence type="predicted"/>
<evidence type="ECO:0000256" key="1">
    <source>
        <dbReference type="PROSITE-ProRule" id="PRU00169"/>
    </source>
</evidence>
<dbReference type="RefSeq" id="WP_054559582.1">
    <property type="nucleotide sequence ID" value="NZ_LDJX01000005.1"/>
</dbReference>
<dbReference type="Pfam" id="PF00072">
    <property type="entry name" value="Response_reg"/>
    <property type="match status" value="1"/>
</dbReference>
<keyword evidence="4" id="KW-1185">Reference proteome</keyword>
<sequence>MFEKILVVEDLDSIGFGIVQMLKQKTAAREVEQALYCDEAYLKFLRAQQTQQPFDLVITDLSFKRDHRKSQINSGNELVKTLKAKQPDLKAIVYSVEDRSMKVKSLIKKYNIDGYVVKGREGLKHLIKAMDAIANNQKYLAPEVSSFIDRKTVFELDEYDIELLRQLSLGLNQREISAFFQKKNIQPSGISSIEKKLNRLKLELNAKTVTQLVAMGKDFGWV</sequence>
<dbReference type="SUPFAM" id="SSF52172">
    <property type="entry name" value="CheY-like"/>
    <property type="match status" value="1"/>
</dbReference>